<dbReference type="InterPro" id="IPR010319">
    <property type="entry name" value="Transglutaminase-like_Cys_pept"/>
</dbReference>
<dbReference type="KEGG" id="rgr:FZ934_02565"/>
<evidence type="ECO:0000256" key="1">
    <source>
        <dbReference type="SAM" id="SignalP"/>
    </source>
</evidence>
<dbReference type="OrthoDB" id="5401788at2"/>
<keyword evidence="1" id="KW-0732">Signal</keyword>
<dbReference type="InterPro" id="IPR038765">
    <property type="entry name" value="Papain-like_cys_pep_sf"/>
</dbReference>
<accession>A0A5Q0C0L9</accession>
<sequence length="319" mass="33841">MKKRTKIATSAFITLASAFFPFVANSTPATFLPSSTISGGIYLSYSSVSTVANLSKFAGVGAIGDLLSLAGRGLTQTFTTAFSEPAPAGWTRESAIAPKPAARPSIAAPSDSGVFGSVAIPFKRLAALKRLAPSLAEMTDGTAINCGAGKCTNAAVAIKAAFTKTSQASIRDKMNTVNNTVNHAIRYKRDIETYKVADYWATPTETIARQQGDCEDFAILKMAALHAEGVDLKDMAIVVLFDQKRHFYHAVLSVSVEGNRFILDNMRDEVLPDTRLPDYMPLYSIAGGKGFIHGSRVGGGQMASAMPIEKVAPGEGVTF</sequence>
<feature type="signal peptide" evidence="1">
    <location>
        <begin position="1"/>
        <end position="26"/>
    </location>
</feature>
<dbReference type="Proteomes" id="UP000326881">
    <property type="component" value="Chromosome"/>
</dbReference>
<dbReference type="AlphaFoldDB" id="A0A5Q0C0L9"/>
<protein>
    <recommendedName>
        <fullName evidence="4">Transglutaminase</fullName>
    </recommendedName>
</protein>
<dbReference type="PANTHER" id="PTHR39327">
    <property type="match status" value="1"/>
</dbReference>
<dbReference type="PANTHER" id="PTHR39327:SF1">
    <property type="entry name" value="BLR5470 PROTEIN"/>
    <property type="match status" value="1"/>
</dbReference>
<gene>
    <name evidence="2" type="ORF">FZ934_02565</name>
</gene>
<organism evidence="2 3">
    <name type="scientific">Rhizobium grahamii</name>
    <dbReference type="NCBI Taxonomy" id="1120045"/>
    <lineage>
        <taxon>Bacteria</taxon>
        <taxon>Pseudomonadati</taxon>
        <taxon>Pseudomonadota</taxon>
        <taxon>Alphaproteobacteria</taxon>
        <taxon>Hyphomicrobiales</taxon>
        <taxon>Rhizobiaceae</taxon>
        <taxon>Rhizobium/Agrobacterium group</taxon>
        <taxon>Rhizobium</taxon>
    </lineage>
</organism>
<evidence type="ECO:0000313" key="3">
    <source>
        <dbReference type="Proteomes" id="UP000326881"/>
    </source>
</evidence>
<dbReference type="Pfam" id="PF06035">
    <property type="entry name" value="Peptidase_C93"/>
    <property type="match status" value="1"/>
</dbReference>
<dbReference type="SUPFAM" id="SSF54001">
    <property type="entry name" value="Cysteine proteinases"/>
    <property type="match status" value="1"/>
</dbReference>
<dbReference type="EMBL" id="CP043498">
    <property type="protein sequence ID" value="QFY59416.1"/>
    <property type="molecule type" value="Genomic_DNA"/>
</dbReference>
<evidence type="ECO:0008006" key="4">
    <source>
        <dbReference type="Google" id="ProtNLM"/>
    </source>
</evidence>
<dbReference type="Gene3D" id="3.10.620.30">
    <property type="match status" value="1"/>
</dbReference>
<proteinExistence type="predicted"/>
<feature type="chain" id="PRO_5024881286" description="Transglutaminase" evidence="1">
    <location>
        <begin position="27"/>
        <end position="319"/>
    </location>
</feature>
<keyword evidence="3" id="KW-1185">Reference proteome</keyword>
<evidence type="ECO:0000313" key="2">
    <source>
        <dbReference type="EMBL" id="QFY59416.1"/>
    </source>
</evidence>
<reference evidence="2 3" key="1">
    <citation type="submission" date="2019-08" db="EMBL/GenBank/DDBJ databases">
        <title>Prosopis cineraria nodule microbiome.</title>
        <authorList>
            <person name="Ali R."/>
            <person name="Chaluvadi S.R."/>
            <person name="Wang X."/>
        </authorList>
    </citation>
    <scope>NUCLEOTIDE SEQUENCE [LARGE SCALE GENOMIC DNA]</scope>
    <source>
        <strain evidence="2 3">BG7</strain>
    </source>
</reference>
<name>A0A5Q0C0L9_9HYPH</name>